<dbReference type="Pfam" id="PF03553">
    <property type="entry name" value="Na_H_antiporter"/>
    <property type="match status" value="1"/>
</dbReference>
<dbReference type="PANTHER" id="PTHR43478:SF1">
    <property type="entry name" value="NA+_H+ ANTIPORTER NHAC-LIKE C-TERMINAL DOMAIN-CONTAINING PROTEIN"/>
    <property type="match status" value="1"/>
</dbReference>
<keyword evidence="10" id="KW-1185">Reference proteome</keyword>
<accession>A0ABT9XG39</accession>
<evidence type="ECO:0000256" key="5">
    <source>
        <dbReference type="ARBA" id="ARBA00023136"/>
    </source>
</evidence>
<feature type="transmembrane region" description="Helical" evidence="7">
    <location>
        <begin position="32"/>
        <end position="55"/>
    </location>
</feature>
<dbReference type="EMBL" id="JAUSTP010000005">
    <property type="protein sequence ID" value="MDQ0189167.1"/>
    <property type="molecule type" value="Genomic_DNA"/>
</dbReference>
<comment type="caution">
    <text evidence="9">The sequence shown here is derived from an EMBL/GenBank/DDBJ whole genome shotgun (WGS) entry which is preliminary data.</text>
</comment>
<protein>
    <submittedName>
        <fullName evidence="9">Na+/H+ antiporter NhaC</fullName>
    </submittedName>
</protein>
<evidence type="ECO:0000256" key="2">
    <source>
        <dbReference type="ARBA" id="ARBA00022475"/>
    </source>
</evidence>
<evidence type="ECO:0000313" key="9">
    <source>
        <dbReference type="EMBL" id="MDQ0189167.1"/>
    </source>
</evidence>
<evidence type="ECO:0000313" key="10">
    <source>
        <dbReference type="Proteomes" id="UP001232973"/>
    </source>
</evidence>
<dbReference type="InterPro" id="IPR018461">
    <property type="entry name" value="Na/H_Antiport_NhaC-like_C"/>
</dbReference>
<feature type="transmembrane region" description="Helical" evidence="7">
    <location>
        <begin position="102"/>
        <end position="122"/>
    </location>
</feature>
<keyword evidence="3 7" id="KW-0812">Transmembrane</keyword>
<feature type="transmembrane region" description="Helical" evidence="7">
    <location>
        <begin position="447"/>
        <end position="474"/>
    </location>
</feature>
<feature type="transmembrane region" description="Helical" evidence="7">
    <location>
        <begin position="143"/>
        <end position="170"/>
    </location>
</feature>
<feature type="transmembrane region" description="Helical" evidence="7">
    <location>
        <begin position="331"/>
        <end position="352"/>
    </location>
</feature>
<dbReference type="PANTHER" id="PTHR43478">
    <property type="entry name" value="NA+/H+ ANTIPORTER-RELATED"/>
    <property type="match status" value="1"/>
</dbReference>
<feature type="transmembrane region" description="Helical" evidence="7">
    <location>
        <begin position="402"/>
        <end position="427"/>
    </location>
</feature>
<proteinExistence type="predicted"/>
<evidence type="ECO:0000259" key="8">
    <source>
        <dbReference type="Pfam" id="PF03553"/>
    </source>
</evidence>
<organism evidence="9 10">
    <name type="scientific">Alicyclobacillus cycloheptanicus</name>
    <dbReference type="NCBI Taxonomy" id="1457"/>
    <lineage>
        <taxon>Bacteria</taxon>
        <taxon>Bacillati</taxon>
        <taxon>Bacillota</taxon>
        <taxon>Bacilli</taxon>
        <taxon>Bacillales</taxon>
        <taxon>Alicyclobacillaceae</taxon>
        <taxon>Alicyclobacillus</taxon>
    </lineage>
</organism>
<reference evidence="9 10" key="1">
    <citation type="submission" date="2023-07" db="EMBL/GenBank/DDBJ databases">
        <title>Genomic Encyclopedia of Type Strains, Phase IV (KMG-IV): sequencing the most valuable type-strain genomes for metagenomic binning, comparative biology and taxonomic classification.</title>
        <authorList>
            <person name="Goeker M."/>
        </authorList>
    </citation>
    <scope>NUCLEOTIDE SEQUENCE [LARGE SCALE GENOMIC DNA]</scope>
    <source>
        <strain evidence="9 10">DSM 4006</strain>
    </source>
</reference>
<feature type="transmembrane region" description="Helical" evidence="7">
    <location>
        <begin position="67"/>
        <end position="90"/>
    </location>
</feature>
<dbReference type="Proteomes" id="UP001232973">
    <property type="component" value="Unassembled WGS sequence"/>
</dbReference>
<dbReference type="RefSeq" id="WP_274455025.1">
    <property type="nucleotide sequence ID" value="NZ_CP067097.1"/>
</dbReference>
<feature type="transmembrane region" description="Helical" evidence="7">
    <location>
        <begin position="372"/>
        <end position="390"/>
    </location>
</feature>
<comment type="subcellular location">
    <subcellularLocation>
        <location evidence="1">Cell membrane</location>
        <topology evidence="1">Multi-pass membrane protein</topology>
    </subcellularLocation>
</comment>
<keyword evidence="2" id="KW-1003">Cell membrane</keyword>
<evidence type="ECO:0000256" key="7">
    <source>
        <dbReference type="SAM" id="Phobius"/>
    </source>
</evidence>
<evidence type="ECO:0000256" key="4">
    <source>
        <dbReference type="ARBA" id="ARBA00022989"/>
    </source>
</evidence>
<feature type="domain" description="Na+/H+ antiporter NhaC-like C-terminal" evidence="8">
    <location>
        <begin position="330"/>
        <end position="550"/>
    </location>
</feature>
<gene>
    <name evidence="9" type="ORF">J2S03_000983</name>
</gene>
<evidence type="ECO:0000256" key="3">
    <source>
        <dbReference type="ARBA" id="ARBA00022692"/>
    </source>
</evidence>
<feature type="region of interest" description="Disordered" evidence="6">
    <location>
        <begin position="267"/>
        <end position="316"/>
    </location>
</feature>
<keyword evidence="4 7" id="KW-1133">Transmembrane helix</keyword>
<evidence type="ECO:0000256" key="6">
    <source>
        <dbReference type="SAM" id="MobiDB-lite"/>
    </source>
</evidence>
<keyword evidence="5 7" id="KW-0472">Membrane</keyword>
<sequence length="556" mass="58708">MYASAWSLVPFLVVIPIALLTRQVLPGLMVGLLVGAYMTHPSLLGGIAASLQYILKELAVPGNLRLIVFLYGFGAFVGLVRVTGGVSGFAQFVTSRLQSARSAFAVTWLSSLATFMAPDFRIITVAPVMKSVFSRFQVPMKKVAYVIDVTSTPLVAIVPIGTAFVGYMVGLLQTVGRHAGVGSAGALSPYHLFLQTIPLNFYSIAMLALGLVQTFRRSRPATAALPADAPPRGNPEALDRFRVVKPEFLPNQPHVIGYAPAEFGESLSPDAPHPALDRAASADDQDRGSQASDARVGAVPINPSGGTDKRTAGPELPDPVEVISESVRPNIWNLVGPLALLLGLTLYLTWWNGHFKSPTLFGALAAADASTAMLQAVLITLVAMFIWYVVQRQPFHRTMFGFLAGGNEMMGVIVLLALIWAVSAVSTDLGFTAYTQRTIGTLVPSSLIAPALFVFGCLISYVIGSSFGAWGILLPLGMSLAASTHASVALVAGAVFASGTFGGFASPLSDNTVAMATVMKLDTMAYARYKLWPGLIAAGVSTVAYGVVGWLMPAVT</sequence>
<name>A0ABT9XG39_9BACL</name>
<feature type="transmembrane region" description="Helical" evidence="7">
    <location>
        <begin position="190"/>
        <end position="212"/>
    </location>
</feature>
<feature type="transmembrane region" description="Helical" evidence="7">
    <location>
        <begin position="531"/>
        <end position="552"/>
    </location>
</feature>
<feature type="transmembrane region" description="Helical" evidence="7">
    <location>
        <begin position="486"/>
        <end position="505"/>
    </location>
</feature>
<evidence type="ECO:0000256" key="1">
    <source>
        <dbReference type="ARBA" id="ARBA00004651"/>
    </source>
</evidence>